<comment type="caution">
    <text evidence="6">The sequence shown here is derived from an EMBL/GenBank/DDBJ whole genome shotgun (WGS) entry which is preliminary data.</text>
</comment>
<keyword evidence="7" id="KW-1185">Reference proteome</keyword>
<organism evidence="6 7">
    <name type="scientific">Multifurca ochricompacta</name>
    <dbReference type="NCBI Taxonomy" id="376703"/>
    <lineage>
        <taxon>Eukaryota</taxon>
        <taxon>Fungi</taxon>
        <taxon>Dikarya</taxon>
        <taxon>Basidiomycota</taxon>
        <taxon>Agaricomycotina</taxon>
        <taxon>Agaricomycetes</taxon>
        <taxon>Russulales</taxon>
        <taxon>Russulaceae</taxon>
        <taxon>Multifurca</taxon>
    </lineage>
</organism>
<evidence type="ECO:0000256" key="2">
    <source>
        <dbReference type="ARBA" id="ARBA00006936"/>
    </source>
</evidence>
<evidence type="ECO:0000256" key="4">
    <source>
        <dbReference type="ARBA" id="ARBA00023052"/>
    </source>
</evidence>
<dbReference type="AlphaFoldDB" id="A0AAD4LZ66"/>
<comment type="similarity">
    <text evidence="2">Belongs to the alpha-ketoglutarate dehydrogenase family.</text>
</comment>
<evidence type="ECO:0000313" key="6">
    <source>
        <dbReference type="EMBL" id="KAI0296294.1"/>
    </source>
</evidence>
<feature type="domain" description="2-oxoglutarate dehydrogenase E1 component/KDG C-terminal" evidence="5">
    <location>
        <begin position="26"/>
        <end position="115"/>
    </location>
</feature>
<sequence>MHVPTRAARSELVEARIAERVVFVSADALLVRIKELCPFPFEELREVLGGATAGEVFWVQEEPRNQGAWPHVALRVGHILEKPLVYYGRHGDAVPAPGVGKLYRAQQEVVIKGAFEGLGS</sequence>
<keyword evidence="3" id="KW-0560">Oxidoreductase</keyword>
<dbReference type="GO" id="GO:0016624">
    <property type="term" value="F:oxidoreductase activity, acting on the aldehyde or oxo group of donors, disulfide as acceptor"/>
    <property type="evidence" value="ECO:0007669"/>
    <property type="project" value="InterPro"/>
</dbReference>
<dbReference type="EMBL" id="WTXG01000050">
    <property type="protein sequence ID" value="KAI0296294.1"/>
    <property type="molecule type" value="Genomic_DNA"/>
</dbReference>
<dbReference type="PANTHER" id="PTHR23152">
    <property type="entry name" value="2-OXOGLUTARATE DEHYDROGENASE"/>
    <property type="match status" value="1"/>
</dbReference>
<evidence type="ECO:0000259" key="5">
    <source>
        <dbReference type="Pfam" id="PF16870"/>
    </source>
</evidence>
<dbReference type="InterPro" id="IPR042179">
    <property type="entry name" value="KGD_C_sf"/>
</dbReference>
<reference evidence="6" key="1">
    <citation type="journal article" date="2022" name="New Phytol.">
        <title>Evolutionary transition to the ectomycorrhizal habit in the genomes of a hyperdiverse lineage of mushroom-forming fungi.</title>
        <authorList>
            <person name="Looney B."/>
            <person name="Miyauchi S."/>
            <person name="Morin E."/>
            <person name="Drula E."/>
            <person name="Courty P.E."/>
            <person name="Kohler A."/>
            <person name="Kuo A."/>
            <person name="LaButti K."/>
            <person name="Pangilinan J."/>
            <person name="Lipzen A."/>
            <person name="Riley R."/>
            <person name="Andreopoulos W."/>
            <person name="He G."/>
            <person name="Johnson J."/>
            <person name="Nolan M."/>
            <person name="Tritt A."/>
            <person name="Barry K.W."/>
            <person name="Grigoriev I.V."/>
            <person name="Nagy L.G."/>
            <person name="Hibbett D."/>
            <person name="Henrissat B."/>
            <person name="Matheny P.B."/>
            <person name="Labbe J."/>
            <person name="Martin F.M."/>
        </authorList>
    </citation>
    <scope>NUCLEOTIDE SEQUENCE</scope>
    <source>
        <strain evidence="6">BPL690</strain>
    </source>
</reference>
<accession>A0AAD4LZ66</accession>
<keyword evidence="4" id="KW-0786">Thiamine pyrophosphate</keyword>
<comment type="cofactor">
    <cofactor evidence="1">
        <name>thiamine diphosphate</name>
        <dbReference type="ChEBI" id="CHEBI:58937"/>
    </cofactor>
</comment>
<dbReference type="Proteomes" id="UP001203297">
    <property type="component" value="Unassembled WGS sequence"/>
</dbReference>
<dbReference type="PANTHER" id="PTHR23152:SF4">
    <property type="entry name" value="2-OXOADIPATE DEHYDROGENASE COMPLEX COMPONENT E1"/>
    <property type="match status" value="1"/>
</dbReference>
<evidence type="ECO:0000313" key="7">
    <source>
        <dbReference type="Proteomes" id="UP001203297"/>
    </source>
</evidence>
<dbReference type="InterPro" id="IPR011603">
    <property type="entry name" value="2oxoglutarate_DH_E1"/>
</dbReference>
<proteinExistence type="inferred from homology"/>
<protein>
    <recommendedName>
        <fullName evidence="5">2-oxoglutarate dehydrogenase E1 component/KDG C-terminal domain-containing protein</fullName>
    </recommendedName>
</protein>
<dbReference type="InterPro" id="IPR031717">
    <property type="entry name" value="ODO-1/KGD_C"/>
</dbReference>
<dbReference type="Pfam" id="PF16870">
    <property type="entry name" value="OxoGdeHyase_C"/>
    <property type="match status" value="1"/>
</dbReference>
<dbReference type="Gene3D" id="3.40.50.11610">
    <property type="entry name" value="Multifunctional 2-oxoglutarate metabolism enzyme, C-terminal domain"/>
    <property type="match status" value="1"/>
</dbReference>
<evidence type="ECO:0000256" key="3">
    <source>
        <dbReference type="ARBA" id="ARBA00023002"/>
    </source>
</evidence>
<evidence type="ECO:0000256" key="1">
    <source>
        <dbReference type="ARBA" id="ARBA00001964"/>
    </source>
</evidence>
<name>A0AAD4LZ66_9AGAM</name>
<gene>
    <name evidence="6" type="ORF">B0F90DRAFT_1820064</name>
</gene>
<dbReference type="GO" id="GO:0030976">
    <property type="term" value="F:thiamine pyrophosphate binding"/>
    <property type="evidence" value="ECO:0007669"/>
    <property type="project" value="InterPro"/>
</dbReference>